<dbReference type="InterPro" id="IPR029058">
    <property type="entry name" value="AB_hydrolase_fold"/>
</dbReference>
<keyword evidence="3" id="KW-1185">Reference proteome</keyword>
<evidence type="ECO:0000313" key="2">
    <source>
        <dbReference type="EMBL" id="SOC42815.1"/>
    </source>
</evidence>
<sequence length="213" mass="23893">MEHLFIKGKNESPYTIILFHGTGGRETDLLDVAATVDANANVLSFRGNVEENGRTRFFKRLSPTEVDEGSLEEEGRRLHDELLACKEKYGFELQKSIFIGYSNGANMAAHLLLNYNLYVLGAILLHSGYRSEQISKVDLTRTDVLLTAGARDMVTTAGEAYQLKKELELKGAVAEVKLTDGGHEIVPDELMEGHVWFLGLKRKIEDEFENMQE</sequence>
<evidence type="ECO:0000313" key="3">
    <source>
        <dbReference type="Proteomes" id="UP000219412"/>
    </source>
</evidence>
<dbReference type="AlphaFoldDB" id="A0A285ULP2"/>
<dbReference type="EMBL" id="OBQF01000004">
    <property type="protein sequence ID" value="SOC42815.1"/>
    <property type="molecule type" value="Genomic_DNA"/>
</dbReference>
<protein>
    <submittedName>
        <fullName evidence="2">Phospholipase/carboxylesterase</fullName>
    </submittedName>
</protein>
<evidence type="ECO:0000259" key="1">
    <source>
        <dbReference type="Pfam" id="PF02230"/>
    </source>
</evidence>
<accession>A0A285ULP2</accession>
<feature type="domain" description="Phospholipase/carboxylesterase/thioesterase" evidence="1">
    <location>
        <begin position="8"/>
        <end position="191"/>
    </location>
</feature>
<dbReference type="GO" id="GO:0016787">
    <property type="term" value="F:hydrolase activity"/>
    <property type="evidence" value="ECO:0007669"/>
    <property type="project" value="InterPro"/>
</dbReference>
<name>A0A285ULP2_9STAP</name>
<organism evidence="2 3">
    <name type="scientific">Salinicoccus kekensis</name>
    <dbReference type="NCBI Taxonomy" id="714307"/>
    <lineage>
        <taxon>Bacteria</taxon>
        <taxon>Bacillati</taxon>
        <taxon>Bacillota</taxon>
        <taxon>Bacilli</taxon>
        <taxon>Bacillales</taxon>
        <taxon>Staphylococcaceae</taxon>
        <taxon>Salinicoccus</taxon>
    </lineage>
</organism>
<reference evidence="3" key="1">
    <citation type="submission" date="2017-08" db="EMBL/GenBank/DDBJ databases">
        <authorList>
            <person name="Varghese N."/>
            <person name="Submissions S."/>
        </authorList>
    </citation>
    <scope>NUCLEOTIDE SEQUENCE [LARGE SCALE GENOMIC DNA]</scope>
    <source>
        <strain evidence="3">DSM 23173</strain>
    </source>
</reference>
<proteinExistence type="predicted"/>
<dbReference type="Pfam" id="PF02230">
    <property type="entry name" value="Abhydrolase_2"/>
    <property type="match status" value="1"/>
</dbReference>
<dbReference type="OrthoDB" id="9796570at2"/>
<dbReference type="InterPro" id="IPR003140">
    <property type="entry name" value="PLipase/COase/thioEstase"/>
</dbReference>
<dbReference type="Proteomes" id="UP000219412">
    <property type="component" value="Unassembled WGS sequence"/>
</dbReference>
<dbReference type="Gene3D" id="3.40.50.1820">
    <property type="entry name" value="alpha/beta hydrolase"/>
    <property type="match status" value="1"/>
</dbReference>
<dbReference type="SUPFAM" id="SSF53474">
    <property type="entry name" value="alpha/beta-Hydrolases"/>
    <property type="match status" value="1"/>
</dbReference>
<dbReference type="RefSeq" id="WP_097041204.1">
    <property type="nucleotide sequence ID" value="NZ_OBQF01000004.1"/>
</dbReference>
<gene>
    <name evidence="2" type="ORF">SAMN05878391_1752</name>
</gene>